<reference evidence="1 2" key="1">
    <citation type="submission" date="2015-03" db="EMBL/GenBank/DDBJ databases">
        <authorList>
            <consortium name="Pathogen Informatics"/>
            <person name="Murphy D."/>
        </authorList>
    </citation>
    <scope>NUCLEOTIDE SEQUENCE [LARGE SCALE GENOMIC DNA]</scope>
    <source>
        <strain evidence="1 2">3400/83</strain>
    </source>
</reference>
<name>A0AAI8ZRD4_YERFR</name>
<sequence>MSHHMLSHHGILSCRRVYLTPRKRDEIRIFFTHPENIEYSNLIEFDETIVNEI</sequence>
<dbReference type="Proteomes" id="UP000046784">
    <property type="component" value="Unassembled WGS sequence"/>
</dbReference>
<accession>A0AAI8ZRD4</accession>
<protein>
    <submittedName>
        <fullName evidence="1">Uncharacterized protein</fullName>
    </submittedName>
</protein>
<gene>
    <name evidence="1" type="ORF">ERS008524_02184</name>
</gene>
<proteinExistence type="predicted"/>
<organism evidence="1 2">
    <name type="scientific">Yersinia frederiksenii</name>
    <dbReference type="NCBI Taxonomy" id="29484"/>
    <lineage>
        <taxon>Bacteria</taxon>
        <taxon>Pseudomonadati</taxon>
        <taxon>Pseudomonadota</taxon>
        <taxon>Gammaproteobacteria</taxon>
        <taxon>Enterobacterales</taxon>
        <taxon>Yersiniaceae</taxon>
        <taxon>Yersinia</taxon>
    </lineage>
</organism>
<dbReference type="EMBL" id="CGCB01000012">
    <property type="protein sequence ID" value="CFR01309.1"/>
    <property type="molecule type" value="Genomic_DNA"/>
</dbReference>
<comment type="caution">
    <text evidence="1">The sequence shown here is derived from an EMBL/GenBank/DDBJ whole genome shotgun (WGS) entry which is preliminary data.</text>
</comment>
<evidence type="ECO:0000313" key="2">
    <source>
        <dbReference type="Proteomes" id="UP000046784"/>
    </source>
</evidence>
<dbReference type="AlphaFoldDB" id="A0AAI8ZRD4"/>
<evidence type="ECO:0000313" key="1">
    <source>
        <dbReference type="EMBL" id="CFR01309.1"/>
    </source>
</evidence>